<protein>
    <submittedName>
        <fullName evidence="2">DUF2007 domain-containing protein</fullName>
    </submittedName>
</protein>
<evidence type="ECO:0000313" key="3">
    <source>
        <dbReference type="Proteomes" id="UP001218638"/>
    </source>
</evidence>
<gene>
    <name evidence="2" type="ORF">PXH66_14865</name>
</gene>
<dbReference type="KEGG" id="slom:PXH66_14865"/>
<dbReference type="Proteomes" id="UP001218638">
    <property type="component" value="Chromosome"/>
</dbReference>
<evidence type="ECO:0000259" key="1">
    <source>
        <dbReference type="Pfam" id="PF09413"/>
    </source>
</evidence>
<dbReference type="AlphaFoldDB" id="A0AAE9ZST9"/>
<feature type="domain" description="DUF2007" evidence="1">
    <location>
        <begin position="1"/>
        <end position="66"/>
    </location>
</feature>
<reference evidence="2" key="1">
    <citation type="submission" date="2023-03" db="EMBL/GenBank/DDBJ databases">
        <title>Lomoglobus Profundus gen. nov., sp. nov., a novel member of the phylum Verrucomicrobia, isolated from deep-marine sediment of South China Sea.</title>
        <authorList>
            <person name="Ahmad T."/>
            <person name="Ishaq S.E."/>
            <person name="Wang F."/>
        </authorList>
    </citation>
    <scope>NUCLEOTIDE SEQUENCE</scope>
    <source>
        <strain evidence="2">LMO-M01</strain>
    </source>
</reference>
<dbReference type="InterPro" id="IPR018551">
    <property type="entry name" value="DUF2007"/>
</dbReference>
<evidence type="ECO:0000313" key="2">
    <source>
        <dbReference type="EMBL" id="WED63616.1"/>
    </source>
</evidence>
<proteinExistence type="predicted"/>
<keyword evidence="3" id="KW-1185">Reference proteome</keyword>
<organism evidence="2 3">
    <name type="scientific">Synoicihabitans lomoniglobus</name>
    <dbReference type="NCBI Taxonomy" id="2909285"/>
    <lineage>
        <taxon>Bacteria</taxon>
        <taxon>Pseudomonadati</taxon>
        <taxon>Verrucomicrobiota</taxon>
        <taxon>Opitutia</taxon>
        <taxon>Opitutales</taxon>
        <taxon>Opitutaceae</taxon>
        <taxon>Synoicihabitans</taxon>
    </lineage>
</organism>
<sequence length="147" mass="16365">MKTIASFSKPEEAFLVRARLQGNGVNASIRDEHIVSAYWYYSNAIGGVRVEVEDDDVERAREILERPPCETGILICPQCGSGTVRIRELNVWTAVALTIGFPLPVKSRRADCLSCKRSLFLADCLMEEGDQRSLSRSIPPRAKPAKQ</sequence>
<name>A0AAE9ZST9_9BACT</name>
<dbReference type="EMBL" id="CP119075">
    <property type="protein sequence ID" value="WED63616.1"/>
    <property type="molecule type" value="Genomic_DNA"/>
</dbReference>
<dbReference type="RefSeq" id="WP_330932059.1">
    <property type="nucleotide sequence ID" value="NZ_CP119075.1"/>
</dbReference>
<dbReference type="SUPFAM" id="SSF54913">
    <property type="entry name" value="GlnB-like"/>
    <property type="match status" value="1"/>
</dbReference>
<dbReference type="Pfam" id="PF09413">
    <property type="entry name" value="DUF2007"/>
    <property type="match status" value="1"/>
</dbReference>
<dbReference type="Gene3D" id="3.30.70.790">
    <property type="entry name" value="UreE, C-terminal domain"/>
    <property type="match status" value="1"/>
</dbReference>
<dbReference type="InterPro" id="IPR011322">
    <property type="entry name" value="N-reg_PII-like_a/b"/>
</dbReference>
<accession>A0AAE9ZST9</accession>